<gene>
    <name evidence="11" type="ORF">C6Y45_00085</name>
</gene>
<keyword evidence="6" id="KW-0460">Magnesium</keyword>
<dbReference type="GO" id="GO:0000049">
    <property type="term" value="F:tRNA binding"/>
    <property type="evidence" value="ECO:0007669"/>
    <property type="project" value="TreeGrafter"/>
</dbReference>
<dbReference type="PANTHER" id="PTHR46173">
    <property type="entry name" value="CCA TRNA NUCLEOTIDYLTRANSFERASE 1, MITOCHONDRIAL"/>
    <property type="match status" value="1"/>
</dbReference>
<organism evidence="11 12">
    <name type="scientific">Alkalicoccus saliphilus</name>
    <dbReference type="NCBI Taxonomy" id="200989"/>
    <lineage>
        <taxon>Bacteria</taxon>
        <taxon>Bacillati</taxon>
        <taxon>Bacillota</taxon>
        <taxon>Bacilli</taxon>
        <taxon>Bacillales</taxon>
        <taxon>Bacillaceae</taxon>
        <taxon>Alkalicoccus</taxon>
    </lineage>
</organism>
<dbReference type="AlphaFoldDB" id="A0A2T4UAC3"/>
<evidence type="ECO:0000256" key="6">
    <source>
        <dbReference type="ARBA" id="ARBA00022842"/>
    </source>
</evidence>
<evidence type="ECO:0000256" key="4">
    <source>
        <dbReference type="ARBA" id="ARBA00022695"/>
    </source>
</evidence>
<keyword evidence="5" id="KW-0479">Metal-binding</keyword>
<feature type="domain" description="Poly A polymerase head" evidence="9">
    <location>
        <begin position="97"/>
        <end position="136"/>
    </location>
</feature>
<dbReference type="InterPro" id="IPR043519">
    <property type="entry name" value="NT_sf"/>
</dbReference>
<feature type="domain" description="Poly A polymerase head" evidence="9">
    <location>
        <begin position="33"/>
        <end position="94"/>
    </location>
</feature>
<dbReference type="Gene3D" id="3.30.460.10">
    <property type="entry name" value="Beta Polymerase, domain 2"/>
    <property type="match status" value="1"/>
</dbReference>
<keyword evidence="3" id="KW-0819">tRNA processing</keyword>
<evidence type="ECO:0008006" key="13">
    <source>
        <dbReference type="Google" id="ProtNLM"/>
    </source>
</evidence>
<reference evidence="11 12" key="1">
    <citation type="submission" date="2018-03" db="EMBL/GenBank/DDBJ databases">
        <title>Alkalicoccus saliphilus sp. nov., isolated from a mineral pool.</title>
        <authorList>
            <person name="Zhao B."/>
        </authorList>
    </citation>
    <scope>NUCLEOTIDE SEQUENCE [LARGE SCALE GENOMIC DNA]</scope>
    <source>
        <strain evidence="11 12">6AG</strain>
    </source>
</reference>
<dbReference type="Pfam" id="PF13735">
    <property type="entry name" value="tRNA_NucTran2_2"/>
    <property type="match status" value="1"/>
</dbReference>
<dbReference type="GO" id="GO:0016779">
    <property type="term" value="F:nucleotidyltransferase activity"/>
    <property type="evidence" value="ECO:0007669"/>
    <property type="project" value="UniProtKB-KW"/>
</dbReference>
<dbReference type="Gene3D" id="1.10.3090.10">
    <property type="entry name" value="cca-adding enzyme, domain 2"/>
    <property type="match status" value="1"/>
</dbReference>
<comment type="similarity">
    <text evidence="8">Belongs to the tRNA nucleotidyltransferase/poly(A) polymerase family.</text>
</comment>
<dbReference type="PANTHER" id="PTHR46173:SF1">
    <property type="entry name" value="CCA TRNA NUCLEOTIDYLTRANSFERASE 1, MITOCHONDRIAL"/>
    <property type="match status" value="1"/>
</dbReference>
<dbReference type="InterPro" id="IPR032810">
    <property type="entry name" value="CCA-adding_enz_C"/>
</dbReference>
<evidence type="ECO:0000256" key="5">
    <source>
        <dbReference type="ARBA" id="ARBA00022723"/>
    </source>
</evidence>
<evidence type="ECO:0000313" key="11">
    <source>
        <dbReference type="EMBL" id="PTL40344.1"/>
    </source>
</evidence>
<dbReference type="SUPFAM" id="SSF81301">
    <property type="entry name" value="Nucleotidyltransferase"/>
    <property type="match status" value="1"/>
</dbReference>
<evidence type="ECO:0000256" key="2">
    <source>
        <dbReference type="ARBA" id="ARBA00022679"/>
    </source>
</evidence>
<name>A0A2T4UAC3_9BACI</name>
<evidence type="ECO:0000259" key="10">
    <source>
        <dbReference type="Pfam" id="PF13735"/>
    </source>
</evidence>
<dbReference type="InterPro" id="IPR002646">
    <property type="entry name" value="PolA_pol_head_dom"/>
</dbReference>
<dbReference type="GO" id="GO:0046872">
    <property type="term" value="F:metal ion binding"/>
    <property type="evidence" value="ECO:0007669"/>
    <property type="project" value="UniProtKB-KW"/>
</dbReference>
<keyword evidence="2 8" id="KW-0808">Transferase</keyword>
<proteinExistence type="inferred from homology"/>
<evidence type="ECO:0000313" key="12">
    <source>
        <dbReference type="Proteomes" id="UP000240509"/>
    </source>
</evidence>
<evidence type="ECO:0000256" key="8">
    <source>
        <dbReference type="RuleBase" id="RU003953"/>
    </source>
</evidence>
<comment type="cofactor">
    <cofactor evidence="1">
        <name>Mg(2+)</name>
        <dbReference type="ChEBI" id="CHEBI:18420"/>
    </cofactor>
</comment>
<dbReference type="Pfam" id="PF01743">
    <property type="entry name" value="PolyA_pol"/>
    <property type="match status" value="2"/>
</dbReference>
<dbReference type="Gene3D" id="1.10.246.80">
    <property type="match status" value="1"/>
</dbReference>
<sequence length="373" mass="42465">MKKYMHDWQAADMERWQQAMEIIKRISKEGDKAYLTGGAVRDKLLGKEPADIDIASSVSAEKLEKIFGRTVPAGNRKETFLIFPFGEPVEITKLKGSTIEEDLALRDFTCNAAAVDTAENVIDPFKARKAISEKILHPVVSAEKTFKDDPLRLIRAVRLSVKLQFSLSREIITSYKQMSGLIKQTPAERIYLELSKLGRHQITKSDWVNVYPLLKQLPLGLFEDTSLYEGLLKITPVFTPEQWWTVILYGNSAVWPGRALPKKILKHVRKTHSFLSEDRWDNMAFYEAGRTVIQSAVLIKLLKGESFAEDPLLQFDRLPIHSVRDLKVSGRDLLHMESREIGRTLSILEKAVVTGKVSNDRKKLITYIEGENQ</sequence>
<dbReference type="Proteomes" id="UP000240509">
    <property type="component" value="Unassembled WGS sequence"/>
</dbReference>
<dbReference type="SUPFAM" id="SSF81891">
    <property type="entry name" value="Poly A polymerase C-terminal region-like"/>
    <property type="match status" value="1"/>
</dbReference>
<dbReference type="InterPro" id="IPR050264">
    <property type="entry name" value="Bact_CCA-adding_enz_type3_sf"/>
</dbReference>
<evidence type="ECO:0000256" key="3">
    <source>
        <dbReference type="ARBA" id="ARBA00022694"/>
    </source>
</evidence>
<evidence type="ECO:0000256" key="7">
    <source>
        <dbReference type="ARBA" id="ARBA00022884"/>
    </source>
</evidence>
<evidence type="ECO:0000256" key="1">
    <source>
        <dbReference type="ARBA" id="ARBA00001946"/>
    </source>
</evidence>
<accession>A0A2T4UAC3</accession>
<evidence type="ECO:0000259" key="9">
    <source>
        <dbReference type="Pfam" id="PF01743"/>
    </source>
</evidence>
<feature type="domain" description="CCA-adding enzyme C-terminal" evidence="10">
    <location>
        <begin position="262"/>
        <end position="366"/>
    </location>
</feature>
<keyword evidence="12" id="KW-1185">Reference proteome</keyword>
<dbReference type="EMBL" id="PZJJ01000001">
    <property type="protein sequence ID" value="PTL40344.1"/>
    <property type="molecule type" value="Genomic_DNA"/>
</dbReference>
<protein>
    <recommendedName>
        <fullName evidence="13">CCA tRNA nucleotidyltransferase</fullName>
    </recommendedName>
</protein>
<keyword evidence="7 8" id="KW-0694">RNA-binding</keyword>
<dbReference type="GO" id="GO:0008033">
    <property type="term" value="P:tRNA processing"/>
    <property type="evidence" value="ECO:0007669"/>
    <property type="project" value="UniProtKB-KW"/>
</dbReference>
<comment type="caution">
    <text evidence="11">The sequence shown here is derived from an EMBL/GenBank/DDBJ whole genome shotgun (WGS) entry which is preliminary data.</text>
</comment>
<keyword evidence="4" id="KW-0548">Nucleotidyltransferase</keyword>